<sequence>MLSFLMIKVCPCLPDRIVKVRRENVPNSVEKSIPSEKSTLTEKEGQGESTSHDHDLSTNTDNNTFSDKGEHDEVETPSVQNKIGDDESSKPLVCEDIEMETEPHSDKNKRSEGKERRKVDNRKRDEKTPSRDRRRVSKRISPPSSRHGRRDHERREVERRRRSRRRSRSRSPSRSWRRNRSISRSRSRYTLFQADTAS</sequence>
<dbReference type="Proteomes" id="UP000031668">
    <property type="component" value="Unassembled WGS sequence"/>
</dbReference>
<keyword evidence="3" id="KW-1185">Reference proteome</keyword>
<dbReference type="OMA" id="VCEDIEM"/>
<feature type="compositionally biased region" description="Basic and acidic residues" evidence="1">
    <location>
        <begin position="39"/>
        <end position="56"/>
    </location>
</feature>
<protein>
    <submittedName>
        <fullName evidence="2">Uncharacterized protein</fullName>
    </submittedName>
</protein>
<dbReference type="AlphaFoldDB" id="A0A0C2N1H6"/>
<reference evidence="2 3" key="1">
    <citation type="journal article" date="2014" name="Genome Biol. Evol.">
        <title>The genome of the myxosporean Thelohanellus kitauei shows adaptations to nutrient acquisition within its fish host.</title>
        <authorList>
            <person name="Yang Y."/>
            <person name="Xiong J."/>
            <person name="Zhou Z."/>
            <person name="Huo F."/>
            <person name="Miao W."/>
            <person name="Ran C."/>
            <person name="Liu Y."/>
            <person name="Zhang J."/>
            <person name="Feng J."/>
            <person name="Wang M."/>
            <person name="Wang M."/>
            <person name="Wang L."/>
            <person name="Yao B."/>
        </authorList>
    </citation>
    <scope>NUCLEOTIDE SEQUENCE [LARGE SCALE GENOMIC DNA]</scope>
    <source>
        <strain evidence="2">Wuqing</strain>
    </source>
</reference>
<evidence type="ECO:0000256" key="1">
    <source>
        <dbReference type="SAM" id="MobiDB-lite"/>
    </source>
</evidence>
<feature type="compositionally biased region" description="Basic and acidic residues" evidence="1">
    <location>
        <begin position="150"/>
        <end position="159"/>
    </location>
</feature>
<name>A0A0C2N1H6_THEKT</name>
<organism evidence="2 3">
    <name type="scientific">Thelohanellus kitauei</name>
    <name type="common">Myxosporean</name>
    <dbReference type="NCBI Taxonomy" id="669202"/>
    <lineage>
        <taxon>Eukaryota</taxon>
        <taxon>Metazoa</taxon>
        <taxon>Cnidaria</taxon>
        <taxon>Myxozoa</taxon>
        <taxon>Myxosporea</taxon>
        <taxon>Bivalvulida</taxon>
        <taxon>Platysporina</taxon>
        <taxon>Myxobolidae</taxon>
        <taxon>Thelohanellus</taxon>
    </lineage>
</organism>
<feature type="compositionally biased region" description="Polar residues" evidence="1">
    <location>
        <begin position="25"/>
        <end position="38"/>
    </location>
</feature>
<feature type="region of interest" description="Disordered" evidence="1">
    <location>
        <begin position="21"/>
        <end position="198"/>
    </location>
</feature>
<comment type="caution">
    <text evidence="2">The sequence shown here is derived from an EMBL/GenBank/DDBJ whole genome shotgun (WGS) entry which is preliminary data.</text>
</comment>
<accession>A0A0C2N1H6</accession>
<evidence type="ECO:0000313" key="2">
    <source>
        <dbReference type="EMBL" id="KII73476.1"/>
    </source>
</evidence>
<evidence type="ECO:0000313" key="3">
    <source>
        <dbReference type="Proteomes" id="UP000031668"/>
    </source>
</evidence>
<feature type="compositionally biased region" description="Basic residues" evidence="1">
    <location>
        <begin position="160"/>
        <end position="187"/>
    </location>
</feature>
<proteinExistence type="predicted"/>
<dbReference type="EMBL" id="JWZT01000811">
    <property type="protein sequence ID" value="KII73476.1"/>
    <property type="molecule type" value="Genomic_DNA"/>
</dbReference>
<gene>
    <name evidence="2" type="ORF">RF11_03702</name>
</gene>
<feature type="compositionally biased region" description="Basic and acidic residues" evidence="1">
    <location>
        <begin position="101"/>
        <end position="131"/>
    </location>
</feature>
<feature type="compositionally biased region" description="Polar residues" evidence="1">
    <location>
        <begin position="57"/>
        <end position="66"/>
    </location>
</feature>